<feature type="non-terminal residue" evidence="4">
    <location>
        <position position="378"/>
    </location>
</feature>
<keyword evidence="5" id="KW-1185">Reference proteome</keyword>
<feature type="domain" description="Tubulin epsilon and delta complex protein 1" evidence="3">
    <location>
        <begin position="15"/>
        <end position="192"/>
    </location>
</feature>
<dbReference type="AlphaFoldDB" id="A0A7K6ZQF2"/>
<evidence type="ECO:0000313" key="5">
    <source>
        <dbReference type="Proteomes" id="UP000538817"/>
    </source>
</evidence>
<dbReference type="PANTHER" id="PTHR35076">
    <property type="entry name" value="TUBULIN EPSILON AND DELTA COMPLEX PROTEIN 1"/>
    <property type="match status" value="1"/>
</dbReference>
<evidence type="ECO:0000259" key="3">
    <source>
        <dbReference type="Pfam" id="PF14970"/>
    </source>
</evidence>
<accession>A0A7K6ZQF2</accession>
<evidence type="ECO:0000313" key="4">
    <source>
        <dbReference type="EMBL" id="NWX85757.1"/>
    </source>
</evidence>
<keyword evidence="1" id="KW-0175">Coiled coil</keyword>
<evidence type="ECO:0000256" key="1">
    <source>
        <dbReference type="SAM" id="Coils"/>
    </source>
</evidence>
<comment type="caution">
    <text evidence="4">The sequence shown here is derived from an EMBL/GenBank/DDBJ whole genome shotgun (WGS) entry which is preliminary data.</text>
</comment>
<dbReference type="InterPro" id="IPR027996">
    <property type="entry name" value="TEDC1_dom"/>
</dbReference>
<dbReference type="EMBL" id="VZSG01000178">
    <property type="protein sequence ID" value="NWX85757.1"/>
    <property type="molecule type" value="Genomic_DNA"/>
</dbReference>
<feature type="non-terminal residue" evidence="4">
    <location>
        <position position="1"/>
    </location>
</feature>
<feature type="compositionally biased region" description="Basic and acidic residues" evidence="2">
    <location>
        <begin position="310"/>
        <end position="320"/>
    </location>
</feature>
<evidence type="ECO:0000256" key="2">
    <source>
        <dbReference type="SAM" id="MobiDB-lite"/>
    </source>
</evidence>
<dbReference type="PANTHER" id="PTHR35076:SF1">
    <property type="entry name" value="TUBULIN EPSILON AND DELTA COMPLEX PROTEIN 1"/>
    <property type="match status" value="1"/>
</dbReference>
<dbReference type="Proteomes" id="UP000538817">
    <property type="component" value="Unassembled WGS sequence"/>
</dbReference>
<sequence>DAQVRSVKWALWYYGYGRRQLYGLRGDGSAGSRELLLAFSWLLLRLALPERLLARRGASAADEASVCTCEDDLPCSQEDRTEMAPEYSLEDPVDVRYLQWLSGRLRLQWQSLHALHQEQCKLLHKIHLFTSGCHMDKMLGHLSVTETDLIRQPENYKQLLELLESETLQLEAFLEWKQLEQIYWQWMEAVLDDMSEEGSLCKSQDTHPKENLLPKTGSCSHWAGSLVGRIDRLSTDLTSVHDQLQELVAHRKAVWYEKMKTREEELQKEDFCPAAATKIQEAVELKLLDITDRCAPTKRRMHGSGRLVFRSKDSAGRTDSGRSVSKEPVPSVSATEVIRELQVRKASLERELKWLQDECRQRMDEIAQGLDGVICVSP</sequence>
<gene>
    <name evidence="4" type="primary">Tedc1</name>
    <name evidence="4" type="ORF">NOTPEN_R04536</name>
</gene>
<name>A0A7K6ZQF2_9AVES</name>
<dbReference type="InterPro" id="IPR043535">
    <property type="entry name" value="TEDC1"/>
</dbReference>
<organism evidence="4 5">
    <name type="scientific">Nothoprocta pentlandii</name>
    <dbReference type="NCBI Taxonomy" id="2585814"/>
    <lineage>
        <taxon>Eukaryota</taxon>
        <taxon>Metazoa</taxon>
        <taxon>Chordata</taxon>
        <taxon>Craniata</taxon>
        <taxon>Vertebrata</taxon>
        <taxon>Euteleostomi</taxon>
        <taxon>Archelosauria</taxon>
        <taxon>Archosauria</taxon>
        <taxon>Dinosauria</taxon>
        <taxon>Saurischia</taxon>
        <taxon>Theropoda</taxon>
        <taxon>Coelurosauria</taxon>
        <taxon>Aves</taxon>
        <taxon>Palaeognathae</taxon>
        <taxon>Tinamiformes</taxon>
        <taxon>Tinamidae</taxon>
        <taxon>Nothoprocta</taxon>
    </lineage>
</organism>
<feature type="coiled-coil region" evidence="1">
    <location>
        <begin position="331"/>
        <end position="365"/>
    </location>
</feature>
<protein>
    <submittedName>
        <fullName evidence="4">TEDC1 protein</fullName>
    </submittedName>
</protein>
<dbReference type="Pfam" id="PF14970">
    <property type="entry name" value="TEDC1"/>
    <property type="match status" value="1"/>
</dbReference>
<proteinExistence type="predicted"/>
<feature type="region of interest" description="Disordered" evidence="2">
    <location>
        <begin position="305"/>
        <end position="329"/>
    </location>
</feature>
<reference evidence="4 5" key="1">
    <citation type="submission" date="2019-09" db="EMBL/GenBank/DDBJ databases">
        <title>Bird 10,000 Genomes (B10K) Project - Family phase.</title>
        <authorList>
            <person name="Zhang G."/>
        </authorList>
    </citation>
    <scope>NUCLEOTIDE SEQUENCE [LARGE SCALE GENOMIC DNA]</scope>
    <source>
        <strain evidence="4">B10K-MSB-04</strain>
    </source>
</reference>